<keyword evidence="3" id="KW-1185">Reference proteome</keyword>
<protein>
    <submittedName>
        <fullName evidence="2">Uncharacterized protein</fullName>
    </submittedName>
</protein>
<feature type="compositionally biased region" description="Basic and acidic residues" evidence="1">
    <location>
        <begin position="193"/>
        <end position="209"/>
    </location>
</feature>
<reference evidence="2 3" key="1">
    <citation type="submission" date="2017-11" db="EMBL/GenBank/DDBJ databases">
        <title>Comparative genomics of Botrytis spp.</title>
        <authorList>
            <person name="Valero-Jimenez C.A."/>
            <person name="Tapia P."/>
            <person name="Veloso J."/>
            <person name="Silva-Moreno E."/>
            <person name="Staats M."/>
            <person name="Valdes J.H."/>
            <person name="Van Kan J.A.L."/>
        </authorList>
    </citation>
    <scope>NUCLEOTIDE SEQUENCE [LARGE SCALE GENOMIC DNA]</scope>
    <source>
        <strain evidence="2 3">MUCL2830</strain>
    </source>
</reference>
<dbReference type="Proteomes" id="UP000297299">
    <property type="component" value="Unassembled WGS sequence"/>
</dbReference>
<sequence>MPPSQTAPRRQEFRPSKFTEGFEESSPTPVYTQHRPADRQPVIVKPKVKAGGGSGCGGIRNHLLTNSQETISAYFPNSDIHSLHAKGSKLQTPPTPSHPVHTANMPSSSTHQDANSSPAPKTENKSRTSKFIEGPMHDSPSQPPPIQFLRKPGSAGCSSESKKKDTDTQTVGATPKHPTRCGSEPLESTSPKPTEKLPQEERAIEYGDS</sequence>
<feature type="compositionally biased region" description="Polar residues" evidence="1">
    <location>
        <begin position="104"/>
        <end position="119"/>
    </location>
</feature>
<proteinExistence type="predicted"/>
<comment type="caution">
    <text evidence="2">The sequence shown here is derived from an EMBL/GenBank/DDBJ whole genome shotgun (WGS) entry which is preliminary data.</text>
</comment>
<evidence type="ECO:0000256" key="1">
    <source>
        <dbReference type="SAM" id="MobiDB-lite"/>
    </source>
</evidence>
<accession>A0A4Y8D9H5</accession>
<dbReference type="OrthoDB" id="3555963at2759"/>
<evidence type="ECO:0000313" key="2">
    <source>
        <dbReference type="EMBL" id="TEY75181.1"/>
    </source>
</evidence>
<name>A0A4Y8D9H5_9HELO</name>
<feature type="region of interest" description="Disordered" evidence="1">
    <location>
        <begin position="82"/>
        <end position="209"/>
    </location>
</feature>
<gene>
    <name evidence="2" type="ORF">BOTCAL_0064g00140</name>
</gene>
<feature type="region of interest" description="Disordered" evidence="1">
    <location>
        <begin position="1"/>
        <end position="61"/>
    </location>
</feature>
<organism evidence="2 3">
    <name type="scientific">Botryotinia calthae</name>
    <dbReference type="NCBI Taxonomy" id="38488"/>
    <lineage>
        <taxon>Eukaryota</taxon>
        <taxon>Fungi</taxon>
        <taxon>Dikarya</taxon>
        <taxon>Ascomycota</taxon>
        <taxon>Pezizomycotina</taxon>
        <taxon>Leotiomycetes</taxon>
        <taxon>Helotiales</taxon>
        <taxon>Sclerotiniaceae</taxon>
        <taxon>Botryotinia</taxon>
    </lineage>
</organism>
<dbReference type="EMBL" id="PHWZ01000064">
    <property type="protein sequence ID" value="TEY75181.1"/>
    <property type="molecule type" value="Genomic_DNA"/>
</dbReference>
<dbReference type="AlphaFoldDB" id="A0A4Y8D9H5"/>
<evidence type="ECO:0000313" key="3">
    <source>
        <dbReference type="Proteomes" id="UP000297299"/>
    </source>
</evidence>